<feature type="domain" description="YopX protein" evidence="1">
    <location>
        <begin position="5"/>
        <end position="155"/>
    </location>
</feature>
<protein>
    <recommendedName>
        <fullName evidence="1">YopX protein domain-containing protein</fullName>
    </recommendedName>
</protein>
<dbReference type="Gene3D" id="2.30.30.290">
    <property type="entry name" value="YopX-like domains"/>
    <property type="match status" value="1"/>
</dbReference>
<dbReference type="SUPFAM" id="SSF159006">
    <property type="entry name" value="YopX-like"/>
    <property type="match status" value="1"/>
</dbReference>
<accession>A0ABY2ID82</accession>
<dbReference type="RefSeq" id="WP_134535126.1">
    <property type="nucleotide sequence ID" value="NZ_SOFG01000016.1"/>
</dbReference>
<dbReference type="Proteomes" id="UP000297608">
    <property type="component" value="Unassembled WGS sequence"/>
</dbReference>
<reference evidence="2 3" key="1">
    <citation type="submission" date="2019-03" db="EMBL/GenBank/DDBJ databases">
        <title>Genomics of glacier-inhabiting Cryobacterium strains.</title>
        <authorList>
            <person name="Liu Q."/>
            <person name="Xin Y.-H."/>
        </authorList>
    </citation>
    <scope>NUCLEOTIDE SEQUENCE [LARGE SCALE GENOMIC DNA]</scope>
    <source>
        <strain evidence="2 3">MDB2-B</strain>
    </source>
</reference>
<evidence type="ECO:0000313" key="2">
    <source>
        <dbReference type="EMBL" id="TFB85832.1"/>
    </source>
</evidence>
<organism evidence="2 3">
    <name type="scientific">Cryobacterium algoricola</name>
    <dbReference type="NCBI Taxonomy" id="1259183"/>
    <lineage>
        <taxon>Bacteria</taxon>
        <taxon>Bacillati</taxon>
        <taxon>Actinomycetota</taxon>
        <taxon>Actinomycetes</taxon>
        <taxon>Micrococcales</taxon>
        <taxon>Microbacteriaceae</taxon>
        <taxon>Cryobacterium</taxon>
    </lineage>
</organism>
<gene>
    <name evidence="2" type="ORF">E3O44_12585</name>
</gene>
<evidence type="ECO:0000313" key="3">
    <source>
        <dbReference type="Proteomes" id="UP000297608"/>
    </source>
</evidence>
<evidence type="ECO:0000259" key="1">
    <source>
        <dbReference type="Pfam" id="PF09643"/>
    </source>
</evidence>
<dbReference type="InterPro" id="IPR019096">
    <property type="entry name" value="YopX_protein"/>
</dbReference>
<name>A0ABY2ID82_9MICO</name>
<comment type="caution">
    <text evidence="2">The sequence shown here is derived from an EMBL/GenBank/DDBJ whole genome shotgun (WGS) entry which is preliminary data.</text>
</comment>
<proteinExistence type="predicted"/>
<dbReference type="Pfam" id="PF09643">
    <property type="entry name" value="YopX"/>
    <property type="match status" value="1"/>
</dbReference>
<keyword evidence="3" id="KW-1185">Reference proteome</keyword>
<dbReference type="EMBL" id="SOFG01000016">
    <property type="protein sequence ID" value="TFB85832.1"/>
    <property type="molecule type" value="Genomic_DNA"/>
</dbReference>
<sequence>MREIKFRAWDKVNRAVYEVVSVAWSYGDILRKHSDSRIRGDWVPEKIVVVLNNGRARTFDYRDTSNMPRGYTTRDIRDLKLLQYTGLKDKNGVKIYEGDVVMKQGGKRGKIFFYAAGFFWENRDTTMTPLAEFGFGTGMHYEVIGNLYESPELLK</sequence>
<dbReference type="InterPro" id="IPR023385">
    <property type="entry name" value="YopX-like_C"/>
</dbReference>